<dbReference type="RefSeq" id="WP_271428149.1">
    <property type="nucleotide sequence ID" value="NZ_JAQIPB010000003.1"/>
</dbReference>
<dbReference type="Pfam" id="PF00126">
    <property type="entry name" value="HTH_1"/>
    <property type="match status" value="1"/>
</dbReference>
<keyword evidence="2" id="KW-0805">Transcription regulation</keyword>
<dbReference type="GO" id="GO:0003700">
    <property type="term" value="F:DNA-binding transcription factor activity"/>
    <property type="evidence" value="ECO:0007669"/>
    <property type="project" value="InterPro"/>
</dbReference>
<dbReference type="FunFam" id="1.10.10.10:FF:000001">
    <property type="entry name" value="LysR family transcriptional regulator"/>
    <property type="match status" value="1"/>
</dbReference>
<dbReference type="AlphaFoldDB" id="A0AAE3N8L0"/>
<dbReference type="InterPro" id="IPR036390">
    <property type="entry name" value="WH_DNA-bd_sf"/>
</dbReference>
<keyword evidence="7" id="KW-1185">Reference proteome</keyword>
<comment type="similarity">
    <text evidence="1">Belongs to the LysR transcriptional regulatory family.</text>
</comment>
<keyword evidence="4" id="KW-0804">Transcription</keyword>
<gene>
    <name evidence="6" type="ORF">PGB34_11180</name>
</gene>
<keyword evidence="3" id="KW-0238">DNA-binding</keyword>
<dbReference type="PRINTS" id="PR00039">
    <property type="entry name" value="HTHLYSR"/>
</dbReference>
<dbReference type="SUPFAM" id="SSF53850">
    <property type="entry name" value="Periplasmic binding protein-like II"/>
    <property type="match status" value="1"/>
</dbReference>
<dbReference type="GO" id="GO:0005829">
    <property type="term" value="C:cytosol"/>
    <property type="evidence" value="ECO:0007669"/>
    <property type="project" value="TreeGrafter"/>
</dbReference>
<evidence type="ECO:0000256" key="3">
    <source>
        <dbReference type="ARBA" id="ARBA00023125"/>
    </source>
</evidence>
<dbReference type="InterPro" id="IPR050950">
    <property type="entry name" value="HTH-type_LysR_regulators"/>
</dbReference>
<dbReference type="EMBL" id="JAQIPB010000003">
    <property type="protein sequence ID" value="MDA7416928.1"/>
    <property type="molecule type" value="Genomic_DNA"/>
</dbReference>
<proteinExistence type="inferred from homology"/>
<dbReference type="InterPro" id="IPR000847">
    <property type="entry name" value="LysR_HTH_N"/>
</dbReference>
<evidence type="ECO:0000313" key="7">
    <source>
        <dbReference type="Proteomes" id="UP001212602"/>
    </source>
</evidence>
<organism evidence="6 7">
    <name type="scientific">Xenophilus arseniciresistens</name>
    <dbReference type="NCBI Taxonomy" id="1283306"/>
    <lineage>
        <taxon>Bacteria</taxon>
        <taxon>Pseudomonadati</taxon>
        <taxon>Pseudomonadota</taxon>
        <taxon>Betaproteobacteria</taxon>
        <taxon>Burkholderiales</taxon>
        <taxon>Comamonadaceae</taxon>
        <taxon>Xenophilus</taxon>
    </lineage>
</organism>
<dbReference type="SUPFAM" id="SSF46785">
    <property type="entry name" value="Winged helix' DNA-binding domain"/>
    <property type="match status" value="1"/>
</dbReference>
<evidence type="ECO:0000256" key="1">
    <source>
        <dbReference type="ARBA" id="ARBA00009437"/>
    </source>
</evidence>
<dbReference type="Pfam" id="PF03466">
    <property type="entry name" value="LysR_substrate"/>
    <property type="match status" value="1"/>
</dbReference>
<evidence type="ECO:0000256" key="4">
    <source>
        <dbReference type="ARBA" id="ARBA00023163"/>
    </source>
</evidence>
<dbReference type="Proteomes" id="UP001212602">
    <property type="component" value="Unassembled WGS sequence"/>
</dbReference>
<name>A0AAE3N8L0_9BURK</name>
<dbReference type="GO" id="GO:0003677">
    <property type="term" value="F:DNA binding"/>
    <property type="evidence" value="ECO:0007669"/>
    <property type="project" value="UniProtKB-KW"/>
</dbReference>
<evidence type="ECO:0000259" key="5">
    <source>
        <dbReference type="PROSITE" id="PS50931"/>
    </source>
</evidence>
<evidence type="ECO:0000313" key="6">
    <source>
        <dbReference type="EMBL" id="MDA7416928.1"/>
    </source>
</evidence>
<feature type="domain" description="HTH lysR-type" evidence="5">
    <location>
        <begin position="4"/>
        <end position="61"/>
    </location>
</feature>
<sequence length="301" mass="32673">MINVSSRQLLAFLEICRHQSFARAAERVHLSPSGVSMLVKELEQQVGARLFERTTRSLTLTDAGRRLVPFAERVVEQLRDLDEAVRGSEAAIRSRLNVAATPIVATSLLPRVIRQFGHTHPHVRVHVADGDVGLVRQNLLAGEADIGLGFFVKPAVGLVRDSVRRFRLMCISPPGTAPPGLALSRPWRSLAGLPLVCLPPGNPIQALVEAHLPRGRARNENRTAMNFLGTLIAMVEAGLGHGVVPSFVLEECLRHGLSVSMLVEPAVHLDLFAVTRRGAPRDGVAADFVAAFKQAAQQMDC</sequence>
<dbReference type="Gene3D" id="3.40.190.10">
    <property type="entry name" value="Periplasmic binding protein-like II"/>
    <property type="match status" value="2"/>
</dbReference>
<comment type="caution">
    <text evidence="6">The sequence shown here is derived from an EMBL/GenBank/DDBJ whole genome shotgun (WGS) entry which is preliminary data.</text>
</comment>
<dbReference type="InterPro" id="IPR005119">
    <property type="entry name" value="LysR_subst-bd"/>
</dbReference>
<protein>
    <submittedName>
        <fullName evidence="6">LysR family transcriptional regulator</fullName>
    </submittedName>
</protein>
<evidence type="ECO:0000256" key="2">
    <source>
        <dbReference type="ARBA" id="ARBA00023015"/>
    </source>
</evidence>
<dbReference type="InterPro" id="IPR036388">
    <property type="entry name" value="WH-like_DNA-bd_sf"/>
</dbReference>
<dbReference type="PROSITE" id="PS50931">
    <property type="entry name" value="HTH_LYSR"/>
    <property type="match status" value="1"/>
</dbReference>
<accession>A0AAE3N8L0</accession>
<dbReference type="PANTHER" id="PTHR30419">
    <property type="entry name" value="HTH-TYPE TRANSCRIPTIONAL REGULATOR YBHD"/>
    <property type="match status" value="1"/>
</dbReference>
<reference evidence="6" key="1">
    <citation type="submission" date="2023-01" db="EMBL/GenBank/DDBJ databases">
        <title>Xenophilus mangrovi sp. nov., isolated from soil of Mangrove nature reserve.</title>
        <authorList>
            <person name="Xu S."/>
            <person name="Liu Z."/>
            <person name="Xu Y."/>
        </authorList>
    </citation>
    <scope>NUCLEOTIDE SEQUENCE</scope>
    <source>
        <strain evidence="6">YW8</strain>
    </source>
</reference>
<dbReference type="Gene3D" id="1.10.10.10">
    <property type="entry name" value="Winged helix-like DNA-binding domain superfamily/Winged helix DNA-binding domain"/>
    <property type="match status" value="1"/>
</dbReference>